<dbReference type="Proteomes" id="UP000008332">
    <property type="component" value="Chromosome"/>
</dbReference>
<feature type="region of interest" description="Disordered" evidence="1">
    <location>
        <begin position="31"/>
        <end position="52"/>
    </location>
</feature>
<dbReference type="EMBL" id="CP000267">
    <property type="protein sequence ID" value="ABD70834.1"/>
    <property type="molecule type" value="Genomic_DNA"/>
</dbReference>
<evidence type="ECO:0000313" key="3">
    <source>
        <dbReference type="Proteomes" id="UP000008332"/>
    </source>
</evidence>
<organism evidence="2 3">
    <name type="scientific">Albidiferax ferrireducens (strain ATCC BAA-621 / DSM 15236 / T118)</name>
    <name type="common">Rhodoferax ferrireducens</name>
    <dbReference type="NCBI Taxonomy" id="338969"/>
    <lineage>
        <taxon>Bacteria</taxon>
        <taxon>Pseudomonadati</taxon>
        <taxon>Pseudomonadota</taxon>
        <taxon>Betaproteobacteria</taxon>
        <taxon>Burkholderiales</taxon>
        <taxon>Comamonadaceae</taxon>
        <taxon>Rhodoferax</taxon>
    </lineage>
</organism>
<evidence type="ECO:0000256" key="1">
    <source>
        <dbReference type="SAM" id="MobiDB-lite"/>
    </source>
</evidence>
<keyword evidence="3" id="KW-1185">Reference proteome</keyword>
<name>Q21TR9_ALBFT</name>
<protein>
    <submittedName>
        <fullName evidence="2">Uncharacterized protein</fullName>
    </submittedName>
</protein>
<gene>
    <name evidence="2" type="ordered locus">Rfer_3125</name>
</gene>
<dbReference type="STRING" id="338969.Rfer_3125"/>
<sequence>MSSTGQGSGRCHRSRPGCLNAHLLCLDVKKHPSTSSARIRRDRDGGRHRPHAWPAIPAKLTLVTNPADLLRQAVATVEADLIGQSPEFAPILCLRKLPFVTTVGNS</sequence>
<dbReference type="KEGG" id="rfr:Rfer_3125"/>
<dbReference type="HOGENOM" id="CLU_2221157_0_0_4"/>
<dbReference type="AlphaFoldDB" id="Q21TR9"/>
<accession>Q21TR9</accession>
<proteinExistence type="predicted"/>
<evidence type="ECO:0000313" key="2">
    <source>
        <dbReference type="EMBL" id="ABD70834.1"/>
    </source>
</evidence>
<reference evidence="3" key="1">
    <citation type="submission" date="2006-02" db="EMBL/GenBank/DDBJ databases">
        <title>Complete sequence of chromosome of Rhodoferax ferrireducens DSM 15236.</title>
        <authorList>
            <person name="Copeland A."/>
            <person name="Lucas S."/>
            <person name="Lapidus A."/>
            <person name="Barry K."/>
            <person name="Detter J.C."/>
            <person name="Glavina del Rio T."/>
            <person name="Hammon N."/>
            <person name="Israni S."/>
            <person name="Pitluck S."/>
            <person name="Brettin T."/>
            <person name="Bruce D."/>
            <person name="Han C."/>
            <person name="Tapia R."/>
            <person name="Gilna P."/>
            <person name="Kiss H."/>
            <person name="Schmutz J."/>
            <person name="Larimer F."/>
            <person name="Land M."/>
            <person name="Kyrpides N."/>
            <person name="Ivanova N."/>
            <person name="Richardson P."/>
        </authorList>
    </citation>
    <scope>NUCLEOTIDE SEQUENCE [LARGE SCALE GENOMIC DNA]</scope>
    <source>
        <strain evidence="3">ATCC BAA-621 / DSM 15236 / T118</strain>
    </source>
</reference>